<dbReference type="PROSITE" id="PS50294">
    <property type="entry name" value="WD_REPEATS_REGION"/>
    <property type="match status" value="3"/>
</dbReference>
<feature type="coiled-coil region" evidence="4">
    <location>
        <begin position="130"/>
        <end position="157"/>
    </location>
</feature>
<dbReference type="SUPFAM" id="SSF50978">
    <property type="entry name" value="WD40 repeat-like"/>
    <property type="match status" value="1"/>
</dbReference>
<dbReference type="InterPro" id="IPR020472">
    <property type="entry name" value="WD40_PAC1"/>
</dbReference>
<dbReference type="SMART" id="SM00320">
    <property type="entry name" value="WD40"/>
    <property type="match status" value="6"/>
</dbReference>
<dbReference type="PROSITE" id="PS50082">
    <property type="entry name" value="WD_REPEATS_2"/>
    <property type="match status" value="3"/>
</dbReference>
<accession>A0AAV6INM5</accession>
<proteinExistence type="predicted"/>
<comment type="caution">
    <text evidence="5">The sequence shown here is derived from an EMBL/GenBank/DDBJ whole genome shotgun (WGS) entry which is preliminary data.</text>
</comment>
<name>A0AAV6INM5_9ERIC</name>
<keyword evidence="4" id="KW-0175">Coiled coil</keyword>
<organism evidence="5 6">
    <name type="scientific">Rhododendron griersonianum</name>
    <dbReference type="NCBI Taxonomy" id="479676"/>
    <lineage>
        <taxon>Eukaryota</taxon>
        <taxon>Viridiplantae</taxon>
        <taxon>Streptophyta</taxon>
        <taxon>Embryophyta</taxon>
        <taxon>Tracheophyta</taxon>
        <taxon>Spermatophyta</taxon>
        <taxon>Magnoliopsida</taxon>
        <taxon>eudicotyledons</taxon>
        <taxon>Gunneridae</taxon>
        <taxon>Pentapetalae</taxon>
        <taxon>asterids</taxon>
        <taxon>Ericales</taxon>
        <taxon>Ericaceae</taxon>
        <taxon>Ericoideae</taxon>
        <taxon>Rhodoreae</taxon>
        <taxon>Rhododendron</taxon>
    </lineage>
</organism>
<dbReference type="PANTHER" id="PTHR14221:SF31">
    <property type="entry name" value="TRANSDUCIN_WD40 REPEAT-LIKE SUPERFAMILY PROTEIN"/>
    <property type="match status" value="1"/>
</dbReference>
<keyword evidence="1 3" id="KW-0853">WD repeat</keyword>
<sequence>MRPLVGIQEVRGVALVFAGGTKEGLNAELWYRNFRLDMPGSDEGDEVFFDSAENLSSEESVVAKQDLFCGNVGYEIWLKEPKSVKERRAGFLREMGLVDGKESEVMGVERIAECSGAVSSCCVLSVDGEEEQLECRSRELNGEANCASDELEQEQINNPNLDFEKENDSNFLHSPLEDQKKFDTDKRKFRSWWKQFMAKRKATKVSKPIAETPKVNRMKVRQNKKRCKELSAVYLGQEIRAHEGLIWSMKFSPDGHYLASGGQDGVIRIWRVKQSDAHFKGLHDEGKHSLGRKKASPLSVVIPDKVFWIEELPVQEFYGHTSDVLDLAWSKSNCLLSSSKDKTVRLWHLGCDECLRVFQHIDYVTCIQFNPADENYFITGCIDGKVRIWGVAEERVVDWADVRDVVTAISYHSDGNGFVVGSITGTCRFYGVSDNNLQLNALISFRGRKKSSGNKITGIQFTHEDSQRVMITSEDSKVRILDGVDIVHKYKGLAKSGSQMSASFTSAGKHIISVGEDSRVYIWNYDDPCISSSKQRNYIRSCEHFLLEGISLAVPWSSPKLKYKGLDTDPMQDHRDASSWRRDSWRFSLSNWFASIDGSFRSNATWPEEKLPLWDLPVEEYDHVQLGNGDVEALPGAWGLVIVTAGLDGMIRTFHNYGLPFRI</sequence>
<dbReference type="FunFam" id="2.130.10.10:FF:000849">
    <property type="entry name" value="WD repeat-containing protein 44"/>
    <property type="match status" value="1"/>
</dbReference>
<dbReference type="EMBL" id="JACTNZ010000010">
    <property type="protein sequence ID" value="KAG5529138.1"/>
    <property type="molecule type" value="Genomic_DNA"/>
</dbReference>
<dbReference type="PRINTS" id="PR00320">
    <property type="entry name" value="GPROTEINBRPT"/>
</dbReference>
<evidence type="ECO:0000256" key="3">
    <source>
        <dbReference type="PROSITE-ProRule" id="PRU00221"/>
    </source>
</evidence>
<dbReference type="InterPro" id="IPR040324">
    <property type="entry name" value="WDR44/Dgr2"/>
</dbReference>
<feature type="repeat" description="WD" evidence="3">
    <location>
        <begin position="357"/>
        <end position="389"/>
    </location>
</feature>
<feature type="repeat" description="WD" evidence="3">
    <location>
        <begin position="239"/>
        <end position="280"/>
    </location>
</feature>
<dbReference type="AlphaFoldDB" id="A0AAV6INM5"/>
<dbReference type="PANTHER" id="PTHR14221">
    <property type="entry name" value="WD REPEAT DOMAIN 44"/>
    <property type="match status" value="1"/>
</dbReference>
<reference evidence="5" key="1">
    <citation type="submission" date="2020-08" db="EMBL/GenBank/DDBJ databases">
        <title>Plant Genome Project.</title>
        <authorList>
            <person name="Zhang R.-G."/>
        </authorList>
    </citation>
    <scope>NUCLEOTIDE SEQUENCE</scope>
    <source>
        <strain evidence="5">WSP0</strain>
        <tissue evidence="5">Leaf</tissue>
    </source>
</reference>
<dbReference type="Proteomes" id="UP000823749">
    <property type="component" value="Chromosome 10"/>
</dbReference>
<gene>
    <name evidence="5" type="ORF">RHGRI_029719</name>
</gene>
<dbReference type="InterPro" id="IPR036322">
    <property type="entry name" value="WD40_repeat_dom_sf"/>
</dbReference>
<evidence type="ECO:0000256" key="2">
    <source>
        <dbReference type="ARBA" id="ARBA00022737"/>
    </source>
</evidence>
<protein>
    <submittedName>
        <fullName evidence="5">Uncharacterized protein</fullName>
    </submittedName>
</protein>
<dbReference type="InterPro" id="IPR015943">
    <property type="entry name" value="WD40/YVTN_repeat-like_dom_sf"/>
</dbReference>
<keyword evidence="6" id="KW-1185">Reference proteome</keyword>
<dbReference type="InterPro" id="IPR001680">
    <property type="entry name" value="WD40_rpt"/>
</dbReference>
<evidence type="ECO:0000313" key="5">
    <source>
        <dbReference type="EMBL" id="KAG5529138.1"/>
    </source>
</evidence>
<keyword evidence="2" id="KW-0677">Repeat</keyword>
<evidence type="ECO:0000256" key="4">
    <source>
        <dbReference type="SAM" id="Coils"/>
    </source>
</evidence>
<evidence type="ECO:0000256" key="1">
    <source>
        <dbReference type="ARBA" id="ARBA00022574"/>
    </source>
</evidence>
<dbReference type="Gene3D" id="2.130.10.10">
    <property type="entry name" value="YVTN repeat-like/Quinoprotein amine dehydrogenase"/>
    <property type="match status" value="1"/>
</dbReference>
<dbReference type="Pfam" id="PF00400">
    <property type="entry name" value="WD40"/>
    <property type="match status" value="4"/>
</dbReference>
<evidence type="ECO:0000313" key="6">
    <source>
        <dbReference type="Proteomes" id="UP000823749"/>
    </source>
</evidence>
<feature type="repeat" description="WD" evidence="3">
    <location>
        <begin position="317"/>
        <end position="357"/>
    </location>
</feature>